<feature type="transmembrane region" description="Helical" evidence="6">
    <location>
        <begin position="561"/>
        <end position="580"/>
    </location>
</feature>
<gene>
    <name evidence="8" type="ORF">PBIL07802_LOCUS1420</name>
    <name evidence="9" type="ORF">PBIL07802_LOCUS1421</name>
</gene>
<evidence type="ECO:0000256" key="5">
    <source>
        <dbReference type="SAM" id="MobiDB-lite"/>
    </source>
</evidence>
<dbReference type="EMBL" id="HBIB01002071">
    <property type="protein sequence ID" value="CAE0239276.1"/>
    <property type="molecule type" value="Transcribed_RNA"/>
</dbReference>
<organism evidence="9">
    <name type="scientific">Palpitomonas bilix</name>
    <dbReference type="NCBI Taxonomy" id="652834"/>
    <lineage>
        <taxon>Eukaryota</taxon>
        <taxon>Eukaryota incertae sedis</taxon>
    </lineage>
</organism>
<evidence type="ECO:0000256" key="2">
    <source>
        <dbReference type="ARBA" id="ARBA00022692"/>
    </source>
</evidence>
<protein>
    <recommendedName>
        <fullName evidence="7">Polycystin cation channel PKD1/PKD2 domain-containing protein</fullName>
    </recommendedName>
</protein>
<reference evidence="9" key="1">
    <citation type="submission" date="2021-01" db="EMBL/GenBank/DDBJ databases">
        <authorList>
            <person name="Corre E."/>
            <person name="Pelletier E."/>
            <person name="Niang G."/>
            <person name="Scheremetjew M."/>
            <person name="Finn R."/>
            <person name="Kale V."/>
            <person name="Holt S."/>
            <person name="Cochrane G."/>
            <person name="Meng A."/>
            <person name="Brown T."/>
            <person name="Cohen L."/>
        </authorList>
    </citation>
    <scope>NUCLEOTIDE SEQUENCE</scope>
    <source>
        <strain evidence="9">NIES-2562</strain>
    </source>
</reference>
<dbReference type="EMBL" id="HBIB01002066">
    <property type="protein sequence ID" value="CAE0239275.1"/>
    <property type="molecule type" value="Transcribed_RNA"/>
</dbReference>
<evidence type="ECO:0000313" key="8">
    <source>
        <dbReference type="EMBL" id="CAE0239275.1"/>
    </source>
</evidence>
<dbReference type="GO" id="GO:0016020">
    <property type="term" value="C:membrane"/>
    <property type="evidence" value="ECO:0007669"/>
    <property type="project" value="UniProtKB-SubCell"/>
</dbReference>
<dbReference type="InterPro" id="IPR013122">
    <property type="entry name" value="PKD1_2_channel"/>
</dbReference>
<dbReference type="InterPro" id="IPR051223">
    <property type="entry name" value="Polycystin"/>
</dbReference>
<feature type="transmembrane region" description="Helical" evidence="6">
    <location>
        <begin position="517"/>
        <end position="541"/>
    </location>
</feature>
<keyword evidence="4 6" id="KW-0472">Membrane</keyword>
<comment type="subcellular location">
    <subcellularLocation>
        <location evidence="1">Membrane</location>
        <topology evidence="1">Multi-pass membrane protein</topology>
    </subcellularLocation>
</comment>
<feature type="domain" description="Polycystin cation channel PKD1/PKD2" evidence="7">
    <location>
        <begin position="457"/>
        <end position="543"/>
    </location>
</feature>
<sequence>MDGCADLDTRSYGPTDDSDLLYDTSATGEGEEGEAGGPSPPVSNFDPMRYVNFVNFINSISDSVLIPSNDCNSPDGFGEVIEQIEEMTAGNKAYTFNVYNNWGGCTPYTSALTVPFDVYNYNANGTVLNLRDLSDSKVRYIGEKNRLLGGIFINQKRAKEVNCTTRFTSIDSTCVSDYEYDTEEYSVDPVFIGTSSLYDAFVSRSNFYSDQEISASGTPYAFFHSFVNPDGSIYTGIADTSNLSTTENPFGVNIHSSSASHSMSGFHAIFDNDLSQSQSSSYLQFLEDGFFLDEYTTELEVFYCTYNFEHGLLTTMKVMWYPEKGGRIKYRHIIQSIPFEPYRNTAGLVRLGLELVFVALLVFTIISELTDCIKAKKEGGSPLDYFKQVSNLFDIVSIIAMLAMCVLWIVIVLKVNSITLQTDFGVYRYQGENARPQTRYASTSLTKARFFEYDASNHAQFVTFISDISTLAGYNEAYVVLGGMNILLLVFRILKLMHFQARMGLLTRTLSHAATDLFHFIVLFMVTFVGFSFMSFILFGHQVGSSIDPSFVLFRTVSQPHSILFCFVPFLFFNCFFQLFV</sequence>
<keyword evidence="2 6" id="KW-0812">Transmembrane</keyword>
<evidence type="ECO:0000259" key="7">
    <source>
        <dbReference type="Pfam" id="PF08016"/>
    </source>
</evidence>
<dbReference type="Pfam" id="PF08016">
    <property type="entry name" value="PKD_channel"/>
    <property type="match status" value="1"/>
</dbReference>
<name>A0A7S3CXA6_9EUKA</name>
<dbReference type="PANTHER" id="PTHR10877">
    <property type="entry name" value="POLYCYSTIN FAMILY MEMBER"/>
    <property type="match status" value="1"/>
</dbReference>
<feature type="transmembrane region" description="Helical" evidence="6">
    <location>
        <begin position="391"/>
        <end position="413"/>
    </location>
</feature>
<evidence type="ECO:0000313" key="9">
    <source>
        <dbReference type="EMBL" id="CAE0239276.1"/>
    </source>
</evidence>
<feature type="transmembrane region" description="Helical" evidence="6">
    <location>
        <begin position="477"/>
        <end position="496"/>
    </location>
</feature>
<feature type="region of interest" description="Disordered" evidence="5">
    <location>
        <begin position="1"/>
        <end position="43"/>
    </location>
</feature>
<dbReference type="PANTHER" id="PTHR10877:SF183">
    <property type="entry name" value="AT14535P-RELATED"/>
    <property type="match status" value="1"/>
</dbReference>
<evidence type="ECO:0000256" key="1">
    <source>
        <dbReference type="ARBA" id="ARBA00004141"/>
    </source>
</evidence>
<evidence type="ECO:0000256" key="6">
    <source>
        <dbReference type="SAM" id="Phobius"/>
    </source>
</evidence>
<accession>A0A7S3CXA6</accession>
<feature type="transmembrane region" description="Helical" evidence="6">
    <location>
        <begin position="348"/>
        <end position="370"/>
    </location>
</feature>
<evidence type="ECO:0000256" key="3">
    <source>
        <dbReference type="ARBA" id="ARBA00022989"/>
    </source>
</evidence>
<dbReference type="AlphaFoldDB" id="A0A7S3CXA6"/>
<evidence type="ECO:0000256" key="4">
    <source>
        <dbReference type="ARBA" id="ARBA00023136"/>
    </source>
</evidence>
<keyword evidence="3 6" id="KW-1133">Transmembrane helix</keyword>
<proteinExistence type="predicted"/>